<gene>
    <name evidence="5" type="ORF">ABS770_15835</name>
</gene>
<dbReference type="NCBIfam" id="TIGR00229">
    <property type="entry name" value="sensory_box"/>
    <property type="match status" value="2"/>
</dbReference>
<dbReference type="SUPFAM" id="SSF58104">
    <property type="entry name" value="Methyl-accepting chemotaxis protein (MCP) signaling domain"/>
    <property type="match status" value="1"/>
</dbReference>
<evidence type="ECO:0000259" key="2">
    <source>
        <dbReference type="PROSITE" id="PS50111"/>
    </source>
</evidence>
<dbReference type="InterPro" id="IPR000700">
    <property type="entry name" value="PAS-assoc_C"/>
</dbReference>
<feature type="domain" description="Methyl-accepting transducer" evidence="2">
    <location>
        <begin position="256"/>
        <end position="485"/>
    </location>
</feature>
<feature type="domain" description="PAS" evidence="3">
    <location>
        <begin position="28"/>
        <end position="60"/>
    </location>
</feature>
<dbReference type="SMART" id="SM00086">
    <property type="entry name" value="PAC"/>
    <property type="match status" value="2"/>
</dbReference>
<dbReference type="PANTHER" id="PTHR24422">
    <property type="entry name" value="CHEMOTAXIS PROTEIN METHYLTRANSFERASE"/>
    <property type="match status" value="1"/>
</dbReference>
<dbReference type="InterPro" id="IPR050903">
    <property type="entry name" value="Bact_Chemotaxis_MeTrfase"/>
</dbReference>
<dbReference type="SMART" id="SM00283">
    <property type="entry name" value="MA"/>
    <property type="match status" value="1"/>
</dbReference>
<dbReference type="Pfam" id="PF00015">
    <property type="entry name" value="MCPsignal"/>
    <property type="match status" value="1"/>
</dbReference>
<dbReference type="PANTHER" id="PTHR24422:SF10">
    <property type="entry name" value="CHEMOTAXIS PROTEIN METHYLTRANSFERASE 2"/>
    <property type="match status" value="1"/>
</dbReference>
<proteinExistence type="predicted"/>
<feature type="domain" description="PAS" evidence="3">
    <location>
        <begin position="150"/>
        <end position="186"/>
    </location>
</feature>
<sequence length="492" mass="52514">MGMLFSRDLHAKVEALDRSQAVIEFALDGTILTANKNFLNAVGYSLDELRGRSHATLVDPAYRESDAYRAFWAALRHGDFQAGEFKRIGKGGREIWLQATYTPILGRGGKPIKVVKFASDVTEQVMRTIGYEGQIAAINRSQAVVEFALDGTVLTANDNFLTTLGYRLEEVQGRHHSLFIDPTERDSAEYRRFWDSLGHGEYQMAEYRRLAKGGREVFIQGSYNPIFDRDGRPLRIVKFATDVTAAVLERRRRAALQDTIAHDLNAIADAASGVSQQAGQAVQASAHVSGDIQTVASGAEELAASVAEISAQVTQASEISGQAVGQARETHRIIAGLSASAAQIGEVVALIQSIAAQTNLLALNATIEAARAGEAGRGFAVVAAEVKELANQTARATEQIGTQITGSQDATRGAVEAIGSIQGTIVRLNEVATAISSAVEQQSAVTREMSASMQTAAQGVGAITTNLERIAQSAEQADSATQQLRTAARDAA</sequence>
<dbReference type="PROSITE" id="PS50113">
    <property type="entry name" value="PAC"/>
    <property type="match status" value="2"/>
</dbReference>
<dbReference type="InterPro" id="IPR013655">
    <property type="entry name" value="PAS_fold_3"/>
</dbReference>
<evidence type="ECO:0000256" key="1">
    <source>
        <dbReference type="PROSITE-ProRule" id="PRU00284"/>
    </source>
</evidence>
<dbReference type="Proteomes" id="UP001432995">
    <property type="component" value="Unassembled WGS sequence"/>
</dbReference>
<name>A0ABV1R4H2_9HYPH</name>
<dbReference type="InterPro" id="IPR001610">
    <property type="entry name" value="PAC"/>
</dbReference>
<protein>
    <submittedName>
        <fullName evidence="5">PAS domain-containing methyl-accepting chemotaxis protein</fullName>
    </submittedName>
</protein>
<dbReference type="InterPro" id="IPR000014">
    <property type="entry name" value="PAS"/>
</dbReference>
<dbReference type="PRINTS" id="PR00260">
    <property type="entry name" value="CHEMTRNSDUCR"/>
</dbReference>
<reference evidence="5" key="1">
    <citation type="submission" date="2024-06" db="EMBL/GenBank/DDBJ databases">
        <authorList>
            <person name="Campbell A.G."/>
        </authorList>
    </citation>
    <scope>NUCLEOTIDE SEQUENCE</scope>
    <source>
        <strain evidence="5">EM17</strain>
    </source>
</reference>
<dbReference type="Pfam" id="PF08447">
    <property type="entry name" value="PAS_3"/>
    <property type="match status" value="2"/>
</dbReference>
<feature type="domain" description="PAC" evidence="4">
    <location>
        <begin position="81"/>
        <end position="133"/>
    </location>
</feature>
<evidence type="ECO:0000313" key="6">
    <source>
        <dbReference type="Proteomes" id="UP001432995"/>
    </source>
</evidence>
<dbReference type="InterPro" id="IPR004089">
    <property type="entry name" value="MCPsignal_dom"/>
</dbReference>
<accession>A0ABV1R4H2</accession>
<keyword evidence="6" id="KW-1185">Reference proteome</keyword>
<dbReference type="RefSeq" id="WP_350377137.1">
    <property type="nucleotide sequence ID" value="NZ_JBELQD010000016.1"/>
</dbReference>
<dbReference type="Gene3D" id="3.30.450.20">
    <property type="entry name" value="PAS domain"/>
    <property type="match status" value="2"/>
</dbReference>
<dbReference type="InterPro" id="IPR004090">
    <property type="entry name" value="Chemotax_Me-accpt_rcpt"/>
</dbReference>
<dbReference type="PROSITE" id="PS50111">
    <property type="entry name" value="CHEMOTAXIS_TRANSDUC_2"/>
    <property type="match status" value="1"/>
</dbReference>
<comment type="caution">
    <text evidence="5">The sequence shown here is derived from an EMBL/GenBank/DDBJ whole genome shotgun (WGS) entry which is preliminary data.</text>
</comment>
<dbReference type="InterPro" id="IPR035965">
    <property type="entry name" value="PAS-like_dom_sf"/>
</dbReference>
<dbReference type="SMART" id="SM00091">
    <property type="entry name" value="PAS"/>
    <property type="match status" value="2"/>
</dbReference>
<feature type="domain" description="PAC" evidence="4">
    <location>
        <begin position="203"/>
        <end position="255"/>
    </location>
</feature>
<dbReference type="EMBL" id="JBELQD010000016">
    <property type="protein sequence ID" value="MER2289739.1"/>
    <property type="molecule type" value="Genomic_DNA"/>
</dbReference>
<evidence type="ECO:0000259" key="4">
    <source>
        <dbReference type="PROSITE" id="PS50113"/>
    </source>
</evidence>
<dbReference type="SUPFAM" id="SSF55785">
    <property type="entry name" value="PYP-like sensor domain (PAS domain)"/>
    <property type="match status" value="2"/>
</dbReference>
<dbReference type="PROSITE" id="PS50112">
    <property type="entry name" value="PAS"/>
    <property type="match status" value="2"/>
</dbReference>
<dbReference type="CDD" id="cd00130">
    <property type="entry name" value="PAS"/>
    <property type="match status" value="2"/>
</dbReference>
<evidence type="ECO:0000259" key="3">
    <source>
        <dbReference type="PROSITE" id="PS50112"/>
    </source>
</evidence>
<organism evidence="5 6">
    <name type="scientific">Methylobacterium brachiatum</name>
    <dbReference type="NCBI Taxonomy" id="269660"/>
    <lineage>
        <taxon>Bacteria</taxon>
        <taxon>Pseudomonadati</taxon>
        <taxon>Pseudomonadota</taxon>
        <taxon>Alphaproteobacteria</taxon>
        <taxon>Hyphomicrobiales</taxon>
        <taxon>Methylobacteriaceae</taxon>
        <taxon>Methylobacterium</taxon>
    </lineage>
</organism>
<keyword evidence="1" id="KW-0807">Transducer</keyword>
<dbReference type="Gene3D" id="1.10.287.950">
    <property type="entry name" value="Methyl-accepting chemotaxis protein"/>
    <property type="match status" value="1"/>
</dbReference>
<evidence type="ECO:0000313" key="5">
    <source>
        <dbReference type="EMBL" id="MER2289739.1"/>
    </source>
</evidence>